<dbReference type="SUPFAM" id="SSF75304">
    <property type="entry name" value="Amidase signature (AS) enzymes"/>
    <property type="match status" value="1"/>
</dbReference>
<protein>
    <submittedName>
        <fullName evidence="3">6-aminohexanoate-cyclic-dimer hydrolase</fullName>
    </submittedName>
</protein>
<gene>
    <name evidence="3" type="ORF">FRZ44_10000</name>
</gene>
<dbReference type="GO" id="GO:0016787">
    <property type="term" value="F:hydrolase activity"/>
    <property type="evidence" value="ECO:0007669"/>
    <property type="project" value="UniProtKB-KW"/>
</dbReference>
<accession>A0A5J6ME39</accession>
<dbReference type="PANTHER" id="PTHR11895:SF7">
    <property type="entry name" value="GLUTAMYL-TRNA(GLN) AMIDOTRANSFERASE SUBUNIT A, MITOCHONDRIAL"/>
    <property type="match status" value="1"/>
</dbReference>
<feature type="domain" description="Amidase" evidence="2">
    <location>
        <begin position="28"/>
        <end position="455"/>
    </location>
</feature>
<dbReference type="Gene3D" id="3.90.1300.10">
    <property type="entry name" value="Amidase signature (AS) domain"/>
    <property type="match status" value="1"/>
</dbReference>
<dbReference type="KEGG" id="htq:FRZ44_10000"/>
<proteinExistence type="inferred from homology"/>
<evidence type="ECO:0000313" key="3">
    <source>
        <dbReference type="EMBL" id="QEX15713.1"/>
    </source>
</evidence>
<organism evidence="3 4">
    <name type="scientific">Hypericibacter terrae</name>
    <dbReference type="NCBI Taxonomy" id="2602015"/>
    <lineage>
        <taxon>Bacteria</taxon>
        <taxon>Pseudomonadati</taxon>
        <taxon>Pseudomonadota</taxon>
        <taxon>Alphaproteobacteria</taxon>
        <taxon>Rhodospirillales</taxon>
        <taxon>Dongiaceae</taxon>
        <taxon>Hypericibacter</taxon>
    </lineage>
</organism>
<name>A0A5J6ME39_9PROT</name>
<dbReference type="InterPro" id="IPR036928">
    <property type="entry name" value="AS_sf"/>
</dbReference>
<dbReference type="OrthoDB" id="7245165at2"/>
<dbReference type="EMBL" id="CP042906">
    <property type="protein sequence ID" value="QEX15713.1"/>
    <property type="molecule type" value="Genomic_DNA"/>
</dbReference>
<evidence type="ECO:0000259" key="2">
    <source>
        <dbReference type="Pfam" id="PF01425"/>
    </source>
</evidence>
<dbReference type="InterPro" id="IPR023631">
    <property type="entry name" value="Amidase_dom"/>
</dbReference>
<dbReference type="PANTHER" id="PTHR11895">
    <property type="entry name" value="TRANSAMIDASE"/>
    <property type="match status" value="1"/>
</dbReference>
<dbReference type="Proteomes" id="UP000326202">
    <property type="component" value="Chromosome"/>
</dbReference>
<sequence>MNRFPDYRDHDGLGLAALLRKRAISPRELLEMAIEWAERVNPSINALSQKLYDHGREALDRPLPDGPFSGVPFLLKDVGAQLAGTVTTQGSRFFAGMRAKADSTLVARYKQAGFVIFGKTATPEMALAPSTEGSFGGATRNPWDLSRTAGGSSGGATAAVAAGIVPVAHASDGGGSIRIPASCCGLFGMKPTRARTPAGPLAGEGWGSLSVSHVVSRSVRDSAAALDATQGPAPGDPYCAPYRDHPFLADVGAPVGSLRIAFQHEPLSGVAVAAECIQAAEEAARLLESLGHRVEEARPPGDSEELGRALWVLVASNVSRSLQARARSLGRELVPSDVDPVTWGAVEFARTLKVEDYPEALATIHLQGRRMADFHDRFDIVMSPTLAQPPIRLGTLRTDNPDLDAYSRALRDFMPFTQLFNISGQPSMSVPLHWTAQNLPVGIMFSAPFGDEATLFRLAGQLETAKPWFHRVPEVPS</sequence>
<keyword evidence="3" id="KW-0378">Hydrolase</keyword>
<dbReference type="InterPro" id="IPR000120">
    <property type="entry name" value="Amidase"/>
</dbReference>
<reference evidence="3 4" key="1">
    <citation type="submission" date="2019-08" db="EMBL/GenBank/DDBJ databases">
        <title>Hyperibacter terrae gen. nov., sp. nov. and Hyperibacter viscosus sp. nov., two new members in the family Rhodospirillaceae isolated from the rhizosphere of Hypericum perforatum.</title>
        <authorList>
            <person name="Noviana Z."/>
        </authorList>
    </citation>
    <scope>NUCLEOTIDE SEQUENCE [LARGE SCALE GENOMIC DNA]</scope>
    <source>
        <strain evidence="3 4">R5913</strain>
    </source>
</reference>
<dbReference type="RefSeq" id="WP_151176142.1">
    <property type="nucleotide sequence ID" value="NZ_CP042906.1"/>
</dbReference>
<dbReference type="Pfam" id="PF01425">
    <property type="entry name" value="Amidase"/>
    <property type="match status" value="1"/>
</dbReference>
<keyword evidence="4" id="KW-1185">Reference proteome</keyword>
<comment type="similarity">
    <text evidence="1">Belongs to the amidase family.</text>
</comment>
<dbReference type="AlphaFoldDB" id="A0A5J6ME39"/>
<evidence type="ECO:0000256" key="1">
    <source>
        <dbReference type="ARBA" id="ARBA00009199"/>
    </source>
</evidence>
<evidence type="ECO:0000313" key="4">
    <source>
        <dbReference type="Proteomes" id="UP000326202"/>
    </source>
</evidence>